<keyword evidence="1" id="KW-0175">Coiled coil</keyword>
<dbReference type="EMBL" id="GECZ01007572">
    <property type="protein sequence ID" value="JAS62197.1"/>
    <property type="molecule type" value="Transcribed_RNA"/>
</dbReference>
<dbReference type="AlphaFoldDB" id="A0A1B6GIF1"/>
<evidence type="ECO:0000256" key="1">
    <source>
        <dbReference type="SAM" id="Coils"/>
    </source>
</evidence>
<gene>
    <name evidence="2" type="ORF">g.5703</name>
</gene>
<feature type="coiled-coil region" evidence="1">
    <location>
        <begin position="200"/>
        <end position="268"/>
    </location>
</feature>
<sequence>MAGEGCGRPDSLQLEETVWDFDRRLLGRQSLDSVRGAFSRLYVRDHEVSSEQCHCGRTRVSVQSAPATPSNPLPPLTVDVRHCTTLSMDPTPHYGPSEPSRPFTSVNLTLRPPSADPLPIDISSAAGGLTYSSCSYDPRQGYQSRLQISIGPGGGGTVSAGRTLAHRPPPSLRPATSLPDVATTSSQLVDPLPPATRVRVTEQLERKEKLSRELHKYRERLSSMQLNVSSMQADLETRLRAPAPSLRVKRLREEILLLQRECNRMTVEVDRYAEIRHVNSDTLLLGETNEEFYKNIYRGQLFPRQSVRQRPMAMAGA</sequence>
<protein>
    <submittedName>
        <fullName evidence="2">Uncharacterized protein</fullName>
    </submittedName>
</protein>
<evidence type="ECO:0000313" key="2">
    <source>
        <dbReference type="EMBL" id="JAS62197.1"/>
    </source>
</evidence>
<feature type="non-terminal residue" evidence="2">
    <location>
        <position position="317"/>
    </location>
</feature>
<reference evidence="2" key="1">
    <citation type="submission" date="2015-11" db="EMBL/GenBank/DDBJ databases">
        <title>De novo transcriptome assembly of four potential Pierce s Disease insect vectors from Arizona vineyards.</title>
        <authorList>
            <person name="Tassone E.E."/>
        </authorList>
    </citation>
    <scope>NUCLEOTIDE SEQUENCE</scope>
</reference>
<proteinExistence type="predicted"/>
<organism evidence="2">
    <name type="scientific">Cuerna arida</name>
    <dbReference type="NCBI Taxonomy" id="1464854"/>
    <lineage>
        <taxon>Eukaryota</taxon>
        <taxon>Metazoa</taxon>
        <taxon>Ecdysozoa</taxon>
        <taxon>Arthropoda</taxon>
        <taxon>Hexapoda</taxon>
        <taxon>Insecta</taxon>
        <taxon>Pterygota</taxon>
        <taxon>Neoptera</taxon>
        <taxon>Paraneoptera</taxon>
        <taxon>Hemiptera</taxon>
        <taxon>Auchenorrhyncha</taxon>
        <taxon>Membracoidea</taxon>
        <taxon>Cicadellidae</taxon>
        <taxon>Cicadellinae</taxon>
        <taxon>Proconiini</taxon>
        <taxon>Cuerna</taxon>
    </lineage>
</organism>
<name>A0A1B6GIF1_9HEMI</name>
<accession>A0A1B6GIF1</accession>